<reference evidence="2 3" key="1">
    <citation type="submission" date="2019-01" db="EMBL/GenBank/DDBJ databases">
        <title>A draft genome assembly of the solar-powered sea slug Elysia chlorotica.</title>
        <authorList>
            <person name="Cai H."/>
            <person name="Li Q."/>
            <person name="Fang X."/>
            <person name="Li J."/>
            <person name="Curtis N.E."/>
            <person name="Altenburger A."/>
            <person name="Shibata T."/>
            <person name="Feng M."/>
            <person name="Maeda T."/>
            <person name="Schwartz J.A."/>
            <person name="Shigenobu S."/>
            <person name="Lundholm N."/>
            <person name="Nishiyama T."/>
            <person name="Yang H."/>
            <person name="Hasebe M."/>
            <person name="Li S."/>
            <person name="Pierce S.K."/>
            <person name="Wang J."/>
        </authorList>
    </citation>
    <scope>NUCLEOTIDE SEQUENCE [LARGE SCALE GENOMIC DNA]</scope>
    <source>
        <strain evidence="2">EC2010</strain>
        <tissue evidence="2">Whole organism of an adult</tissue>
    </source>
</reference>
<dbReference type="AlphaFoldDB" id="A0A433SQG6"/>
<feature type="compositionally biased region" description="Polar residues" evidence="1">
    <location>
        <begin position="67"/>
        <end position="79"/>
    </location>
</feature>
<organism evidence="2 3">
    <name type="scientific">Elysia chlorotica</name>
    <name type="common">Eastern emerald elysia</name>
    <name type="synonym">Sea slug</name>
    <dbReference type="NCBI Taxonomy" id="188477"/>
    <lineage>
        <taxon>Eukaryota</taxon>
        <taxon>Metazoa</taxon>
        <taxon>Spiralia</taxon>
        <taxon>Lophotrochozoa</taxon>
        <taxon>Mollusca</taxon>
        <taxon>Gastropoda</taxon>
        <taxon>Heterobranchia</taxon>
        <taxon>Euthyneura</taxon>
        <taxon>Panpulmonata</taxon>
        <taxon>Sacoglossa</taxon>
        <taxon>Placobranchoidea</taxon>
        <taxon>Plakobranchidae</taxon>
        <taxon>Elysia</taxon>
    </lineage>
</organism>
<sequence>MDISITTESGTGDENEQSEIIFIGPDSMELCFNMIMADHETLFDEDTILSSSNAINDGDFADDKNKTTTSPPICNNSVKTIPPSKPSVKRKQPLAILARQNSEETTAGPSSSSTTVSPSSNAKTANPSSSSKTPRALQNKKSRYQFRSTSPNRERESRRFPAIKTRKPGISTNAKKLALNYHWMKMVKSICEFSPAGEQYSKASTPADLGKIIFELTTRDRLAWLESKKFTMGMTHWMNLVMSSSESVKLKLTPHIFGGVKEISDIPEFQSAIGAFGEKEVWDRIILPLFGKTNTLRPGKIGKHDLNFVTTTPDYLFTNKICTKFSECWCNRALGIDSVIGIGECKTSMLKVTDIEEEVWNSPDCTIFDILQTKPKYIRDCFGSKARFDIPKWIPSTRGDLYWDLNRDFVSTTRWYTAVIDNDWDIDMSTTSVHNLRTLSGDKRHKEGLKSFAMDMQVEANRYFMRPFHTEMCRQMIAECMTVIPLIAFASTLLSNSILVLTAISGLPRQLQLGTLHSRNRLSCCTPENEASMRVSVLIFLAG</sequence>
<feature type="compositionally biased region" description="Low complexity" evidence="1">
    <location>
        <begin position="103"/>
        <end position="120"/>
    </location>
</feature>
<dbReference type="Proteomes" id="UP000271974">
    <property type="component" value="Unassembled WGS sequence"/>
</dbReference>
<proteinExistence type="predicted"/>
<gene>
    <name evidence="2" type="ORF">EGW08_020751</name>
</gene>
<feature type="compositionally biased region" description="Polar residues" evidence="1">
    <location>
        <begin position="121"/>
        <end position="133"/>
    </location>
</feature>
<keyword evidence="3" id="KW-1185">Reference proteome</keyword>
<feature type="region of interest" description="Disordered" evidence="1">
    <location>
        <begin position="54"/>
        <end position="162"/>
    </location>
</feature>
<evidence type="ECO:0000313" key="2">
    <source>
        <dbReference type="EMBL" id="RUS71500.1"/>
    </source>
</evidence>
<name>A0A433SQG6_ELYCH</name>
<accession>A0A433SQG6</accession>
<evidence type="ECO:0000313" key="3">
    <source>
        <dbReference type="Proteomes" id="UP000271974"/>
    </source>
</evidence>
<protein>
    <submittedName>
        <fullName evidence="2">Uncharacterized protein</fullName>
    </submittedName>
</protein>
<evidence type="ECO:0000256" key="1">
    <source>
        <dbReference type="SAM" id="MobiDB-lite"/>
    </source>
</evidence>
<dbReference type="EMBL" id="RQTK01001204">
    <property type="protein sequence ID" value="RUS71500.1"/>
    <property type="molecule type" value="Genomic_DNA"/>
</dbReference>
<comment type="caution">
    <text evidence="2">The sequence shown here is derived from an EMBL/GenBank/DDBJ whole genome shotgun (WGS) entry which is preliminary data.</text>
</comment>